<gene>
    <name evidence="1" type="ORF">LTS18_003600</name>
</gene>
<organism evidence="1 2">
    <name type="scientific">Coniosporium uncinatum</name>
    <dbReference type="NCBI Taxonomy" id="93489"/>
    <lineage>
        <taxon>Eukaryota</taxon>
        <taxon>Fungi</taxon>
        <taxon>Dikarya</taxon>
        <taxon>Ascomycota</taxon>
        <taxon>Pezizomycotina</taxon>
        <taxon>Dothideomycetes</taxon>
        <taxon>Dothideomycetes incertae sedis</taxon>
        <taxon>Coniosporium</taxon>
    </lineage>
</organism>
<comment type="caution">
    <text evidence="1">The sequence shown here is derived from an EMBL/GenBank/DDBJ whole genome shotgun (WGS) entry which is preliminary data.</text>
</comment>
<proteinExistence type="predicted"/>
<reference evidence="1" key="1">
    <citation type="submission" date="2024-09" db="EMBL/GenBank/DDBJ databases">
        <title>Black Yeasts Isolated from many extreme environments.</title>
        <authorList>
            <person name="Coleine C."/>
            <person name="Stajich J.E."/>
            <person name="Selbmann L."/>
        </authorList>
    </citation>
    <scope>NUCLEOTIDE SEQUENCE</scope>
    <source>
        <strain evidence="1">CCFEE 5737</strain>
    </source>
</reference>
<dbReference type="EMBL" id="JAWDJW010000849">
    <property type="protein sequence ID" value="KAK3079915.1"/>
    <property type="molecule type" value="Genomic_DNA"/>
</dbReference>
<sequence>MKTYNNNNLICDSKAYYSGDKMPTGWGATGPRAQGAGMGGGGMSSKHIEQQTDCKVMKPIKKGDLLHTVAEYDLERYSGMEDASGSPEPIMGIAGTVISDIKMDV</sequence>
<evidence type="ECO:0000313" key="1">
    <source>
        <dbReference type="EMBL" id="KAK3079915.1"/>
    </source>
</evidence>
<keyword evidence="2" id="KW-1185">Reference proteome</keyword>
<protein>
    <submittedName>
        <fullName evidence="1">Uncharacterized protein</fullName>
    </submittedName>
</protein>
<name>A0ACC3DTD5_9PEZI</name>
<dbReference type="Proteomes" id="UP001186974">
    <property type="component" value="Unassembled WGS sequence"/>
</dbReference>
<accession>A0ACC3DTD5</accession>
<evidence type="ECO:0000313" key="2">
    <source>
        <dbReference type="Proteomes" id="UP001186974"/>
    </source>
</evidence>